<keyword evidence="2" id="KW-0547">Nucleotide-binding</keyword>
<evidence type="ECO:0000256" key="3">
    <source>
        <dbReference type="ARBA" id="ARBA00022801"/>
    </source>
</evidence>
<dbReference type="HOGENOM" id="CLU_010962_0_0_9"/>
<protein>
    <submittedName>
        <fullName evidence="8">Superfamily II helicase</fullName>
    </submittedName>
</protein>
<reference evidence="8 9" key="2">
    <citation type="journal article" date="2015" name="J. Bacteriol.">
        <title>Genomic, proteomic, and biochemical analysis of the organohalide respiratory pathway in Desulfitobacterium dehalogenans.</title>
        <authorList>
            <person name="Kruse T."/>
            <person name="van de Pas B.A."/>
            <person name="Atteia A."/>
            <person name="Krab K."/>
            <person name="Hagen W.R."/>
            <person name="Goodwin L."/>
            <person name="Chain P."/>
            <person name="Boeren S."/>
            <person name="Maphosa F."/>
            <person name="Schraa G."/>
            <person name="de Vos W.M."/>
            <person name="van der Oost J."/>
            <person name="Smidt H."/>
            <person name="Stams A.J."/>
        </authorList>
    </citation>
    <scope>NUCLEOTIDE SEQUENCE [LARGE SCALE GENOMIC DNA]</scope>
    <source>
        <strain evidence="9">ATCC 51507 / DSM 9161 / JW/IU-DC1</strain>
    </source>
</reference>
<dbReference type="STRING" id="756499.Desde_0517"/>
<dbReference type="InterPro" id="IPR014905">
    <property type="entry name" value="HIRAN"/>
</dbReference>
<name>I4A4U3_DESDJ</name>
<dbReference type="CDD" id="cd17921">
    <property type="entry name" value="DEXHc_Ski2"/>
    <property type="match status" value="1"/>
</dbReference>
<dbReference type="KEGG" id="ddh:Desde_0517"/>
<evidence type="ECO:0000256" key="1">
    <source>
        <dbReference type="ARBA" id="ARBA00022723"/>
    </source>
</evidence>
<dbReference type="SUPFAM" id="SSF52540">
    <property type="entry name" value="P-loop containing nucleoside triphosphate hydrolases"/>
    <property type="match status" value="1"/>
</dbReference>
<proteinExistence type="predicted"/>
<organism evidence="8 9">
    <name type="scientific">Desulfitobacterium dehalogenans (strain ATCC 51507 / DSM 9161 / JW/IU-DC1)</name>
    <dbReference type="NCBI Taxonomy" id="756499"/>
    <lineage>
        <taxon>Bacteria</taxon>
        <taxon>Bacillati</taxon>
        <taxon>Bacillota</taxon>
        <taxon>Clostridia</taxon>
        <taxon>Eubacteriales</taxon>
        <taxon>Desulfitobacteriaceae</taxon>
        <taxon>Desulfitobacterium</taxon>
    </lineage>
</organism>
<gene>
    <name evidence="8" type="ordered locus">Desde_0517</name>
</gene>
<dbReference type="Pfam" id="PF08797">
    <property type="entry name" value="HIRAN"/>
    <property type="match status" value="1"/>
</dbReference>
<dbReference type="InterPro" id="IPR027417">
    <property type="entry name" value="P-loop_NTPase"/>
</dbReference>
<dbReference type="SMART" id="SM00910">
    <property type="entry name" value="HIRAN"/>
    <property type="match status" value="1"/>
</dbReference>
<dbReference type="Proteomes" id="UP000006053">
    <property type="component" value="Chromosome"/>
</dbReference>
<dbReference type="EMBL" id="CP003348">
    <property type="protein sequence ID" value="AFL98977.1"/>
    <property type="molecule type" value="Genomic_DNA"/>
</dbReference>
<dbReference type="PANTHER" id="PTHR47961">
    <property type="entry name" value="DNA POLYMERASE THETA, PUTATIVE (AFU_ORTHOLOGUE AFUA_1G05260)-RELATED"/>
    <property type="match status" value="1"/>
</dbReference>
<dbReference type="GO" id="GO:0008270">
    <property type="term" value="F:zinc ion binding"/>
    <property type="evidence" value="ECO:0007669"/>
    <property type="project" value="InterPro"/>
</dbReference>
<evidence type="ECO:0000256" key="4">
    <source>
        <dbReference type="ARBA" id="ARBA00022806"/>
    </source>
</evidence>
<dbReference type="GO" id="GO:0016818">
    <property type="term" value="F:hydrolase activity, acting on acid anhydrides, in phosphorus-containing anhydrides"/>
    <property type="evidence" value="ECO:0007669"/>
    <property type="project" value="InterPro"/>
</dbReference>
<dbReference type="AlphaFoldDB" id="I4A4U3"/>
<dbReference type="GO" id="GO:0005524">
    <property type="term" value="F:ATP binding"/>
    <property type="evidence" value="ECO:0007669"/>
    <property type="project" value="UniProtKB-KW"/>
</dbReference>
<dbReference type="OrthoDB" id="9815222at2"/>
<evidence type="ECO:0000313" key="9">
    <source>
        <dbReference type="Proteomes" id="UP000006053"/>
    </source>
</evidence>
<reference evidence="9" key="1">
    <citation type="submission" date="2012-06" db="EMBL/GenBank/DDBJ databases">
        <title>Complete sequence of Desulfitobacterium dehalogenans ATCC 51507.</title>
        <authorList>
            <person name="Lucas S."/>
            <person name="Han J."/>
            <person name="Lapidus A."/>
            <person name="Cheng J.-F."/>
            <person name="Goodwin L."/>
            <person name="Pitluck S."/>
            <person name="Peters L."/>
            <person name="Ovchinnikova G."/>
            <person name="Teshima H."/>
            <person name="Detter J.C."/>
            <person name="Han C."/>
            <person name="Tapia R."/>
            <person name="Land M."/>
            <person name="Hauser L."/>
            <person name="Kyrpides N."/>
            <person name="Ivanova N."/>
            <person name="Pagani I."/>
            <person name="Kruse T."/>
            <person name="de Vos W.M."/>
            <person name="Smidt H."/>
            <person name="Woyke T."/>
        </authorList>
    </citation>
    <scope>NUCLEOTIDE SEQUENCE [LARGE SCALE GENOMIC DNA]</scope>
    <source>
        <strain evidence="9">ATCC 51507 / DSM 9161 / JW/IU-DC1</strain>
    </source>
</reference>
<dbReference type="Pfam" id="PF00270">
    <property type="entry name" value="DEAD"/>
    <property type="match status" value="1"/>
</dbReference>
<dbReference type="eggNOG" id="COG1204">
    <property type="taxonomic scope" value="Bacteria"/>
</dbReference>
<dbReference type="Gene3D" id="3.40.50.300">
    <property type="entry name" value="P-loop containing nucleotide triphosphate hydrolases"/>
    <property type="match status" value="2"/>
</dbReference>
<evidence type="ECO:0000256" key="5">
    <source>
        <dbReference type="ARBA" id="ARBA00022840"/>
    </source>
</evidence>
<evidence type="ECO:0000256" key="2">
    <source>
        <dbReference type="ARBA" id="ARBA00022741"/>
    </source>
</evidence>
<dbReference type="InterPro" id="IPR011545">
    <property type="entry name" value="DEAD/DEAH_box_helicase_dom"/>
</dbReference>
<dbReference type="RefSeq" id="WP_014792471.1">
    <property type="nucleotide sequence ID" value="NC_018017.1"/>
</dbReference>
<keyword evidence="5" id="KW-0067">ATP-binding</keyword>
<dbReference type="PROSITE" id="PS51192">
    <property type="entry name" value="HELICASE_ATP_BIND_1"/>
    <property type="match status" value="1"/>
</dbReference>
<evidence type="ECO:0000313" key="8">
    <source>
        <dbReference type="EMBL" id="AFL98977.1"/>
    </source>
</evidence>
<dbReference type="PANTHER" id="PTHR47961:SF6">
    <property type="entry name" value="DNA-DIRECTED DNA POLYMERASE"/>
    <property type="match status" value="1"/>
</dbReference>
<evidence type="ECO:0000259" key="7">
    <source>
        <dbReference type="PROSITE" id="PS51194"/>
    </source>
</evidence>
<dbReference type="SMART" id="SM00487">
    <property type="entry name" value="DEXDc"/>
    <property type="match status" value="1"/>
</dbReference>
<evidence type="ECO:0000259" key="6">
    <source>
        <dbReference type="PROSITE" id="PS51192"/>
    </source>
</evidence>
<dbReference type="Pfam" id="PF00271">
    <property type="entry name" value="Helicase_C"/>
    <property type="match status" value="1"/>
</dbReference>
<accession>I4A4U3</accession>
<keyword evidence="9" id="KW-1185">Reference proteome</keyword>
<dbReference type="InterPro" id="IPR050474">
    <property type="entry name" value="Hel308_SKI2-like"/>
</dbReference>
<dbReference type="PROSITE" id="PS51194">
    <property type="entry name" value="HELICASE_CTER"/>
    <property type="match status" value="1"/>
</dbReference>
<feature type="domain" description="Helicase ATP-binding" evidence="6">
    <location>
        <begin position="284"/>
        <end position="454"/>
    </location>
</feature>
<dbReference type="Gene3D" id="3.30.70.2330">
    <property type="match status" value="1"/>
</dbReference>
<dbReference type="InterPro" id="IPR001650">
    <property type="entry name" value="Helicase_C-like"/>
</dbReference>
<dbReference type="GO" id="GO:0003676">
    <property type="term" value="F:nucleic acid binding"/>
    <property type="evidence" value="ECO:0007669"/>
    <property type="project" value="InterPro"/>
</dbReference>
<dbReference type="GO" id="GO:0004386">
    <property type="term" value="F:helicase activity"/>
    <property type="evidence" value="ECO:0007669"/>
    <property type="project" value="UniProtKB-KW"/>
</dbReference>
<keyword evidence="1" id="KW-0479">Metal-binding</keyword>
<feature type="domain" description="Helicase C-terminal" evidence="7">
    <location>
        <begin position="531"/>
        <end position="722"/>
    </location>
</feature>
<keyword evidence="4 8" id="KW-0347">Helicase</keyword>
<dbReference type="SMART" id="SM00490">
    <property type="entry name" value="HELICc"/>
    <property type="match status" value="1"/>
</dbReference>
<dbReference type="InterPro" id="IPR014001">
    <property type="entry name" value="Helicase_ATP-bd"/>
</dbReference>
<sequence length="1130" mass="131237">MEQIINLDGLFSNLKSLIENKSDIKDICASLEKIHFEVIKRNLLGQKSQEQEMYNDIEIISKIGFYLLSALIDINLEPESPENNMRLYGMTVAAFCFELLSKLSIIQPEEQWEYNLFSSICYSLSENQANGIVLAKEGFGKLSKIQGKDFIYLLFLKFLSREYKYIVKYRRPKSELESAQIITILKEFSRHMIFGGDVEKVIVKFSDYKSQLFNSNSQYFFAFSLIYKVALEMYRCSIRNLLKLEPDLESYLKVVTQIDTKNLYELWPSQKFLIKVESEDESFLSDNPKNNISIISMPTSAGKTMIAELSIFKSLIKNAGIAIYVVPSLALTHEIENNFFRRFRKVGIDIKREIDIDTIEELNLTSPQVYVLTPEKLDLIIRKKSEILSWVRLIIFDEFHKAGDGERGWLLETLIGWFMFFQRTYQYKIIMMSAIISNLEQSVINDNISFHLSKWSPTRKLYGVYFLPSSKKLVYSKKNILAKQVIQEPYSLFLRYKHHRAVMDSVFYKEVHGKKTKNGYDSNNSDTKFDLCWKAITNLNERPILIYFFKKDDINSFIDRSSKYLGKMTNEPLLNDLKRTVIKKLGAHHRLCKALDYGVAFHNGDLPEDVRTSIENAYRRGVIKILACTTTLADGVNLPVSTLIIGSCFNYDCSRGINNSDYKNIVGRIGRALTDTEGKILIFKHDEYYKDNVKEKILLFTNPSLLETPLRSALEDATNNMDDTVDLIESIVEGKRISQEIHVQKMIERLQVFVFSLYEQLETYDFESFYQEYVNCFFINTSEITKQIIKPVTQAIYQVASNIPSDFLKKCNCTGLSYSTNIKLNRIVQKISQEFNVAIFSSLDIISEEIYSEILACPEFTSPFEKIDNYGVLKQWLSGDTYINIRDNYFSHTNGSIEEKTQNCTQYIREMFQYKLPWAFSALLVFCENTFLKTTLSVMPQYIKYGTKDGNAIELCVGGIDSRELAITLSKFYAEDKERKSEDDITKWLVKIYPDKLAKLLDQNFDYYTLNQVSKFRSVRREMSHEFEKNQYLSCNVVGIFFYDYSKAYENNAINPESFVLLEQDRDNAYDMYAVSVFSVDHRFKLGHIPAVYSEEVFDLIESGDELYGIVQSYNARTLSIKIMKTLDRQ</sequence>
<keyword evidence="3" id="KW-0378">Hydrolase</keyword>